<dbReference type="PANTHER" id="PTHR22870:SF466">
    <property type="entry name" value="ANKYRIN REPEAT-CONTAINING PROTEIN"/>
    <property type="match status" value="1"/>
</dbReference>
<feature type="domain" description="RCC1-like" evidence="3">
    <location>
        <begin position="771"/>
        <end position="1012"/>
    </location>
</feature>
<proteinExistence type="predicted"/>
<dbReference type="InterPro" id="IPR058923">
    <property type="entry name" value="RCC1-like_dom"/>
</dbReference>
<feature type="repeat" description="RCC1" evidence="2">
    <location>
        <begin position="795"/>
        <end position="851"/>
    </location>
</feature>
<feature type="repeat" description="RCC1" evidence="2">
    <location>
        <begin position="851"/>
        <end position="900"/>
    </location>
</feature>
<dbReference type="Pfam" id="PF25390">
    <property type="entry name" value="WD40_RLD"/>
    <property type="match status" value="1"/>
</dbReference>
<dbReference type="EMBL" id="CAJPWZ010001218">
    <property type="protein sequence ID" value="CAG2209956.1"/>
    <property type="molecule type" value="Genomic_DNA"/>
</dbReference>
<dbReference type="PROSITE" id="PS00626">
    <property type="entry name" value="RCC1_2"/>
    <property type="match status" value="2"/>
</dbReference>
<dbReference type="PRINTS" id="PR00633">
    <property type="entry name" value="RCCNDNSATION"/>
</dbReference>
<evidence type="ECO:0000256" key="2">
    <source>
        <dbReference type="PROSITE-ProRule" id="PRU00235"/>
    </source>
</evidence>
<dbReference type="SUPFAM" id="SSF50978">
    <property type="entry name" value="WD40 repeat-like"/>
    <property type="match status" value="1"/>
</dbReference>
<dbReference type="OrthoDB" id="16281at2759"/>
<keyword evidence="1" id="KW-0677">Repeat</keyword>
<reference evidence="4" key="1">
    <citation type="submission" date="2021-03" db="EMBL/GenBank/DDBJ databases">
        <authorList>
            <person name="Bekaert M."/>
        </authorList>
    </citation>
    <scope>NUCLEOTIDE SEQUENCE</scope>
</reference>
<dbReference type="Gene3D" id="2.130.10.30">
    <property type="entry name" value="Regulator of chromosome condensation 1/beta-lactamase-inhibitor protein II"/>
    <property type="match status" value="2"/>
</dbReference>
<evidence type="ECO:0000259" key="3">
    <source>
        <dbReference type="Pfam" id="PF25390"/>
    </source>
</evidence>
<name>A0A8S3RMU4_MYTED</name>
<dbReference type="InterPro" id="IPR036322">
    <property type="entry name" value="WD40_repeat_dom_sf"/>
</dbReference>
<dbReference type="PROSITE" id="PS50012">
    <property type="entry name" value="RCC1_3"/>
    <property type="match status" value="5"/>
</dbReference>
<accession>A0A8S3RMU4</accession>
<comment type="caution">
    <text evidence="4">The sequence shown here is derived from an EMBL/GenBank/DDBJ whole genome shotgun (WGS) entry which is preliminary data.</text>
</comment>
<organism evidence="4 5">
    <name type="scientific">Mytilus edulis</name>
    <name type="common">Blue mussel</name>
    <dbReference type="NCBI Taxonomy" id="6550"/>
    <lineage>
        <taxon>Eukaryota</taxon>
        <taxon>Metazoa</taxon>
        <taxon>Spiralia</taxon>
        <taxon>Lophotrochozoa</taxon>
        <taxon>Mollusca</taxon>
        <taxon>Bivalvia</taxon>
        <taxon>Autobranchia</taxon>
        <taxon>Pteriomorphia</taxon>
        <taxon>Mytilida</taxon>
        <taxon>Mytiloidea</taxon>
        <taxon>Mytilidae</taxon>
        <taxon>Mytilinae</taxon>
        <taxon>Mytilus</taxon>
    </lineage>
</organism>
<evidence type="ECO:0000313" key="4">
    <source>
        <dbReference type="EMBL" id="CAG2209956.1"/>
    </source>
</evidence>
<dbReference type="SUPFAM" id="SSF50985">
    <property type="entry name" value="RCC1/BLIP-II"/>
    <property type="match status" value="1"/>
</dbReference>
<dbReference type="InterPro" id="IPR051210">
    <property type="entry name" value="Ub_ligase/GEF_domain"/>
</dbReference>
<feature type="repeat" description="RCC1" evidence="2">
    <location>
        <begin position="953"/>
        <end position="1003"/>
    </location>
</feature>
<feature type="repeat" description="RCC1" evidence="2">
    <location>
        <begin position="901"/>
        <end position="952"/>
    </location>
</feature>
<dbReference type="PANTHER" id="PTHR22870">
    <property type="entry name" value="REGULATOR OF CHROMOSOME CONDENSATION"/>
    <property type="match status" value="1"/>
</dbReference>
<evidence type="ECO:0000256" key="1">
    <source>
        <dbReference type="ARBA" id="ARBA00022737"/>
    </source>
</evidence>
<sequence length="1529" mass="173141">MFGLYEVVKCLTVKDSDSSEQSIVNYAWREAGEVNFLALVASTGDIILRYCCSGHDPVISHIPWPESRSIVCLCFDPTVSWLLVISEDVTVSIVPVLSLMDSTARVNRLWNLEDVTVLRFKKQQGIPSVVTWWHTLDDRQIAIIGMKNGNILLVDLSTRKIVYQFTIETRIHRLELVEDDQQMSTYLMITGQPLVQWKLLLECRTQELATPVDKEISDMGYDGLSGRSLPTLSITQVTEETRGLFQPQRLDQFPRSVILQPQCAKGHHFITSHCSKESTFQVYDSNIDRSPLFAYKLPIGSDIVILTDKVLLAMTRLASGKKLYVIANQRAETSMDQTKDFNKESVLQQFDIPQNEHLLTIQKKSFPFYWHEKCEENMRQKYNQDIKLGLISSGSWQPGLTMSHDIQLTNHTVLDGCIIITDSAVYEMKPRISPERLFLELTFYSESAHVENLGIGLGLDVNTLYEKSAEYLLQRGHVAQAIKFCKVVKSTAYKLVMYLAKYGFVADAISHLTLALSNKEISTADRKHVSNLYLHCMVYQLQDGDVGANQKTLINFLVTDFYYEEKQALELLAEHNLREALLELAMARGLVLEALEILVHKGQIVLEPCHISKLIEKGFAHHLIRASNGVLLDGLTPNSLVKLFCEKPILAFHNYTKLVPYIGDIETPVLEKLCEIFDPSQSYLGSHLGRQLLHSRTRRGSISSMTSVSSEGDTYTEQMETFPDISELIEFFFTLVLHLNKRLDSPTAEDLVMMKPKVIVKKARQPGTRLRRRKLKYQMKLVSCGAQHVGVVRNGDLYTWGRASHGRLGQGDLVPENPTLVPCRVDTLHQLQIKVISVSCGGEHTVALTHQGLYSWGSSLYGQVGVGTRHMYSRPMLVNLGHQCISVVCGLFHTLALTHDNQVYSWGWGVHGQLGHGDPEDQLTPKRIEALSDKQITSVSGGYCHTLALSSQGEIWVFGCGYFGQLGLGHTTKQSLPVKMEKIPHKVKLIATEYFHNVAVTIHNVVYNWGCHPYNLRLNAHAVRRARQAGTAVSDPVERFLAPEIVDTSFVHGRIVKASCGKSHTCLVTLDGDVYTWGRNMDGQIGNNSRQDVKTPSMVTSINDKQIIHISSGGEFNVAMDSEYSLWVWGKNEFGQLGLDPTDPGRRLRPSSNMKEQLLPTRCTALPSVKPAQSRHLMLSRSRSSSSDDELLLSDDEDFVPHIPDLQSDVGVKYSRCVVLTILEHLPSVCNCLKLLRTYVDHQDWLSAAYICLHQTNYSQALSFHLSALSHYKSSLDSRFKEVSMTVIQNYIRLCVDHKCSATEKEEIYRILLLQIMKFWEKHSLQTSELEDILQTHKDCFACSLCTTLFWMKTGESSIEISNEFRSSFSMRFKFKILETVIQAISDTEFERRHPALYQMLSSLTIKQNVSSISNLNPFNQLWHDVIQNLQKEHTNYIYITRGELDHLDENLHTSRRSSSSEPNAVVFTCGHNYTRQTFIEEIMTKFEKEITHGHTKVEKCGSILMQYYQRPGMLCVACPKCVVNALHN</sequence>
<keyword evidence="5" id="KW-1185">Reference proteome</keyword>
<dbReference type="Pfam" id="PF00415">
    <property type="entry name" value="RCC1"/>
    <property type="match status" value="1"/>
</dbReference>
<dbReference type="Proteomes" id="UP000683360">
    <property type="component" value="Unassembled WGS sequence"/>
</dbReference>
<protein>
    <recommendedName>
        <fullName evidence="3">RCC1-like domain-containing protein</fullName>
    </recommendedName>
</protein>
<feature type="repeat" description="RCC1" evidence="2">
    <location>
        <begin position="1072"/>
        <end position="1123"/>
    </location>
</feature>
<gene>
    <name evidence="4" type="ORF">MEDL_24100</name>
</gene>
<dbReference type="InterPro" id="IPR009091">
    <property type="entry name" value="RCC1/BLIP-II"/>
</dbReference>
<dbReference type="InterPro" id="IPR000408">
    <property type="entry name" value="Reg_chr_condens"/>
</dbReference>
<evidence type="ECO:0000313" key="5">
    <source>
        <dbReference type="Proteomes" id="UP000683360"/>
    </source>
</evidence>